<feature type="transmembrane region" description="Helical" evidence="6">
    <location>
        <begin position="424"/>
        <end position="447"/>
    </location>
</feature>
<keyword evidence="3 6" id="KW-0812">Transmembrane</keyword>
<protein>
    <recommendedName>
        <fullName evidence="7">Major facilitator superfamily (MFS) profile domain-containing protein</fullName>
    </recommendedName>
</protein>
<evidence type="ECO:0000256" key="3">
    <source>
        <dbReference type="ARBA" id="ARBA00022692"/>
    </source>
</evidence>
<evidence type="ECO:0000259" key="7">
    <source>
        <dbReference type="PROSITE" id="PS50850"/>
    </source>
</evidence>
<feature type="domain" description="Major facilitator superfamily (MFS) profile" evidence="7">
    <location>
        <begin position="8"/>
        <end position="451"/>
    </location>
</feature>
<accession>A0A7S0KNQ8</accession>
<dbReference type="AlphaFoldDB" id="A0A7S0KNQ8"/>
<organism evidence="8">
    <name type="scientific">Ostreococcus mediterraneus</name>
    <dbReference type="NCBI Taxonomy" id="1486918"/>
    <lineage>
        <taxon>Eukaryota</taxon>
        <taxon>Viridiplantae</taxon>
        <taxon>Chlorophyta</taxon>
        <taxon>Mamiellophyceae</taxon>
        <taxon>Mamiellales</taxon>
        <taxon>Bathycoccaceae</taxon>
        <taxon>Ostreococcus</taxon>
    </lineage>
</organism>
<dbReference type="GO" id="GO:0005351">
    <property type="term" value="F:carbohydrate:proton symporter activity"/>
    <property type="evidence" value="ECO:0007669"/>
    <property type="project" value="TreeGrafter"/>
</dbReference>
<dbReference type="PANTHER" id="PTHR48022:SF2">
    <property type="entry name" value="PLASTIDIC GLUCOSE TRANSPORTER 4"/>
    <property type="match status" value="1"/>
</dbReference>
<dbReference type="InterPro" id="IPR003663">
    <property type="entry name" value="Sugar/inositol_transpt"/>
</dbReference>
<dbReference type="PROSITE" id="PS00217">
    <property type="entry name" value="SUGAR_TRANSPORT_2"/>
    <property type="match status" value="1"/>
</dbReference>
<dbReference type="InterPro" id="IPR005829">
    <property type="entry name" value="Sugar_transporter_CS"/>
</dbReference>
<dbReference type="InterPro" id="IPR005828">
    <property type="entry name" value="MFS_sugar_transport-like"/>
</dbReference>
<feature type="transmembrane region" description="Helical" evidence="6">
    <location>
        <begin position="260"/>
        <end position="280"/>
    </location>
</feature>
<feature type="transmembrane region" description="Helical" evidence="6">
    <location>
        <begin position="162"/>
        <end position="183"/>
    </location>
</feature>
<evidence type="ECO:0000256" key="2">
    <source>
        <dbReference type="ARBA" id="ARBA00010992"/>
    </source>
</evidence>
<dbReference type="PANTHER" id="PTHR48022">
    <property type="entry name" value="PLASTIDIC GLUCOSE TRANSPORTER 4"/>
    <property type="match status" value="1"/>
</dbReference>
<feature type="transmembrane region" description="Helical" evidence="6">
    <location>
        <begin position="135"/>
        <end position="156"/>
    </location>
</feature>
<evidence type="ECO:0000313" key="8">
    <source>
        <dbReference type="EMBL" id="CAD8587539.1"/>
    </source>
</evidence>
<dbReference type="GO" id="GO:0016020">
    <property type="term" value="C:membrane"/>
    <property type="evidence" value="ECO:0007669"/>
    <property type="project" value="UniProtKB-SubCell"/>
</dbReference>
<proteinExistence type="inferred from homology"/>
<dbReference type="InterPro" id="IPR036259">
    <property type="entry name" value="MFS_trans_sf"/>
</dbReference>
<feature type="transmembrane region" description="Helical" evidence="6">
    <location>
        <begin position="75"/>
        <end position="94"/>
    </location>
</feature>
<gene>
    <name evidence="8" type="ORF">OMED0929_LOCUS6500</name>
</gene>
<feature type="transmembrane region" description="Helical" evidence="6">
    <location>
        <begin position="100"/>
        <end position="123"/>
    </location>
</feature>
<evidence type="ECO:0000256" key="5">
    <source>
        <dbReference type="ARBA" id="ARBA00023136"/>
    </source>
</evidence>
<feature type="transmembrane region" description="Helical" evidence="6">
    <location>
        <begin position="362"/>
        <end position="386"/>
    </location>
</feature>
<feature type="transmembrane region" description="Helical" evidence="6">
    <location>
        <begin position="308"/>
        <end position="329"/>
    </location>
</feature>
<feature type="transmembrane region" description="Helical" evidence="6">
    <location>
        <begin position="336"/>
        <end position="356"/>
    </location>
</feature>
<dbReference type="InterPro" id="IPR020846">
    <property type="entry name" value="MFS_dom"/>
</dbReference>
<dbReference type="EMBL" id="HBEW01007691">
    <property type="protein sequence ID" value="CAD8587539.1"/>
    <property type="molecule type" value="Transcribed_RNA"/>
</dbReference>
<reference evidence="8" key="1">
    <citation type="submission" date="2021-01" db="EMBL/GenBank/DDBJ databases">
        <authorList>
            <person name="Corre E."/>
            <person name="Pelletier E."/>
            <person name="Niang G."/>
            <person name="Scheremetjew M."/>
            <person name="Finn R."/>
            <person name="Kale V."/>
            <person name="Holt S."/>
            <person name="Cochrane G."/>
            <person name="Meng A."/>
            <person name="Brown T."/>
            <person name="Cohen L."/>
        </authorList>
    </citation>
    <scope>NUCLEOTIDE SEQUENCE</scope>
    <source>
        <strain evidence="8">Clade-D-RCC2572</strain>
    </source>
</reference>
<comment type="subcellular location">
    <subcellularLocation>
        <location evidence="1">Membrane</location>
        <topology evidence="1">Multi-pass membrane protein</topology>
    </subcellularLocation>
</comment>
<evidence type="ECO:0000256" key="6">
    <source>
        <dbReference type="SAM" id="Phobius"/>
    </source>
</evidence>
<dbReference type="Pfam" id="PF00083">
    <property type="entry name" value="Sugar_tr"/>
    <property type="match status" value="1"/>
</dbReference>
<evidence type="ECO:0000256" key="1">
    <source>
        <dbReference type="ARBA" id="ARBA00004141"/>
    </source>
</evidence>
<keyword evidence="5 6" id="KW-0472">Membrane</keyword>
<dbReference type="PROSITE" id="PS50850">
    <property type="entry name" value="MFS"/>
    <property type="match status" value="1"/>
</dbReference>
<keyword evidence="4 6" id="KW-1133">Transmembrane helix</keyword>
<feature type="transmembrane region" description="Helical" evidence="6">
    <location>
        <begin position="398"/>
        <end position="418"/>
    </location>
</feature>
<feature type="transmembrane region" description="Helical" evidence="6">
    <location>
        <begin position="12"/>
        <end position="34"/>
    </location>
</feature>
<name>A0A7S0KNQ8_9CHLO</name>
<feature type="transmembrane region" description="Helical" evidence="6">
    <location>
        <begin position="46"/>
        <end position="66"/>
    </location>
</feature>
<dbReference type="Gene3D" id="1.20.1250.20">
    <property type="entry name" value="MFS general substrate transporter like domains"/>
    <property type="match status" value="1"/>
</dbReference>
<comment type="similarity">
    <text evidence="2">Belongs to the major facilitator superfamily. Sugar transporter (TC 2.A.1.1) family.</text>
</comment>
<dbReference type="SUPFAM" id="SSF103473">
    <property type="entry name" value="MFS general substrate transporter"/>
    <property type="match status" value="1"/>
</dbReference>
<evidence type="ECO:0000256" key="4">
    <source>
        <dbReference type="ARBA" id="ARBA00022989"/>
    </source>
</evidence>
<dbReference type="PRINTS" id="PR00171">
    <property type="entry name" value="SUGRTRNSPORT"/>
</dbReference>
<dbReference type="InterPro" id="IPR050360">
    <property type="entry name" value="MFS_Sugar_Transporters"/>
</dbReference>
<sequence>MSARARFGYRFALLGGVAFGYDLALVGGLLPTLATTLALDGVEKGFVVSAAKGGAVIGAFVGAAAMRCFGRVRSAAVLSACTLPFGSLMCALSADASQVGLAFGRAVVGVGVGALAVIVPAYCGEIADDLNRGHVVACYELSVCMGMILANVSTWFEPSETYKLVLGSPLVIGFWCFVGFMTCPESPRWCVRAGDSERAKESLRALEEPGSNIETLVSTIENEEQRATSSSERNVSFWQALVDTTHGGWREAMNGEERRAVNLILCLAWFNQMSASTSIINYSSRILNEISTTTTTTTTTSGIAMENIYSGLIVAFKTLGVLISIHLVDSFGRRPLLLYGNAFSAFGLSIAGLGFGMTSLPLTLVGLCTFIFAFSCSSASVFWVLVSEFFSMRVKSAAAALVTATLFFAGFISDLIFAPMLNAFHAGTFAFNALWCVAATIFVYFYIPETRRKTFRDIQRVLRNGDVDDEDFAPVYQSVNGSRGIEFANIRTHTITDEDSTPAQSHRVQNAIINE</sequence>